<dbReference type="GO" id="GO:0005829">
    <property type="term" value="C:cytosol"/>
    <property type="evidence" value="ECO:0007669"/>
    <property type="project" value="TreeGrafter"/>
</dbReference>
<dbReference type="CDD" id="cd24032">
    <property type="entry name" value="ASKHA_NBD_TsaB"/>
    <property type="match status" value="1"/>
</dbReference>
<gene>
    <name evidence="2" type="ORF">CFX0092_A1591</name>
</gene>
<dbReference type="NCBIfam" id="TIGR03725">
    <property type="entry name" value="T6A_YeaZ"/>
    <property type="match status" value="1"/>
</dbReference>
<reference evidence="2" key="1">
    <citation type="submission" date="2016-01" db="EMBL/GenBank/DDBJ databases">
        <authorList>
            <person name="Mcilroy J.S."/>
            <person name="Karst M S."/>
            <person name="Albertsen M."/>
        </authorList>
    </citation>
    <scope>NUCLEOTIDE SEQUENCE</scope>
    <source>
        <strain evidence="2">Cfx-K</strain>
    </source>
</reference>
<dbReference type="Proteomes" id="UP000215027">
    <property type="component" value="Chromosome I"/>
</dbReference>
<dbReference type="Gene3D" id="3.30.420.40">
    <property type="match status" value="2"/>
</dbReference>
<dbReference type="InterPro" id="IPR000905">
    <property type="entry name" value="Gcp-like_dom"/>
</dbReference>
<evidence type="ECO:0000259" key="1">
    <source>
        <dbReference type="Pfam" id="PF00814"/>
    </source>
</evidence>
<evidence type="ECO:0000313" key="3">
    <source>
        <dbReference type="Proteomes" id="UP000215027"/>
    </source>
</evidence>
<dbReference type="OrthoDB" id="9784166at2"/>
<name>A0A160T2J5_9CHLR</name>
<feature type="domain" description="Gcp-like" evidence="1">
    <location>
        <begin position="34"/>
        <end position="132"/>
    </location>
</feature>
<evidence type="ECO:0000313" key="2">
    <source>
        <dbReference type="EMBL" id="CUS03469.2"/>
    </source>
</evidence>
<dbReference type="KEGG" id="pbf:CFX0092_A1591"/>
<dbReference type="EMBL" id="LN890655">
    <property type="protein sequence ID" value="CUS03469.2"/>
    <property type="molecule type" value="Genomic_DNA"/>
</dbReference>
<protein>
    <submittedName>
        <fullName evidence="2">Peptidase M22 family protein</fullName>
    </submittedName>
</protein>
<sequence length="218" mass="23137">MILAIDTATDWVGLALHDGNAILAEFGWRSRRTQTVELAPAVAQLWARTGITAANLDAVAVAVGPGSYTGLRVGLALAKGIALAHKLPLIGVPTLDIVAAGVPRHETDLLVVAQAGRTRLWAGQYSWRDKRGWESVGDPLLTNWDELLGRVQLAVAFAGEIGPAAKLIRRANRSAVIVPPPASVRRAAVLAEIGRQRWKKGQTTDAAALAPLYGREPG</sequence>
<dbReference type="Pfam" id="PF00814">
    <property type="entry name" value="TsaD"/>
    <property type="match status" value="1"/>
</dbReference>
<keyword evidence="3" id="KW-1185">Reference proteome</keyword>
<dbReference type="SUPFAM" id="SSF53067">
    <property type="entry name" value="Actin-like ATPase domain"/>
    <property type="match status" value="2"/>
</dbReference>
<dbReference type="InterPro" id="IPR043129">
    <property type="entry name" value="ATPase_NBD"/>
</dbReference>
<dbReference type="PANTHER" id="PTHR11735:SF11">
    <property type="entry name" value="TRNA THREONYLCARBAMOYLADENOSINE BIOSYNTHESIS PROTEIN TSAB"/>
    <property type="match status" value="1"/>
</dbReference>
<dbReference type="InterPro" id="IPR022496">
    <property type="entry name" value="T6A_TsaB"/>
</dbReference>
<dbReference type="AlphaFoldDB" id="A0A160T2J5"/>
<dbReference type="PANTHER" id="PTHR11735">
    <property type="entry name" value="TRNA N6-ADENOSINE THREONYLCARBAMOYLTRANSFERASE"/>
    <property type="match status" value="1"/>
</dbReference>
<accession>A0A160T2J5</accession>
<proteinExistence type="predicted"/>
<dbReference type="RefSeq" id="WP_095042962.1">
    <property type="nucleotide sequence ID" value="NZ_LN890655.1"/>
</dbReference>
<organism evidence="2 3">
    <name type="scientific">Candidatus Promineifilum breve</name>
    <dbReference type="NCBI Taxonomy" id="1806508"/>
    <lineage>
        <taxon>Bacteria</taxon>
        <taxon>Bacillati</taxon>
        <taxon>Chloroflexota</taxon>
        <taxon>Ardenticatenia</taxon>
        <taxon>Candidatus Promineifilales</taxon>
        <taxon>Candidatus Promineifilaceae</taxon>
        <taxon>Candidatus Promineifilum</taxon>
    </lineage>
</organism>
<dbReference type="GO" id="GO:0002949">
    <property type="term" value="P:tRNA threonylcarbamoyladenosine modification"/>
    <property type="evidence" value="ECO:0007669"/>
    <property type="project" value="InterPro"/>
</dbReference>